<dbReference type="Proteomes" id="UP000006038">
    <property type="component" value="Chromosome 5"/>
</dbReference>
<name>J3M5A6_ORYBR</name>
<dbReference type="Gramene" id="OB05G17800.1">
    <property type="protein sequence ID" value="OB05G17800.1"/>
    <property type="gene ID" value="OB05G17800"/>
</dbReference>
<dbReference type="AlphaFoldDB" id="J3M5A6"/>
<keyword evidence="1" id="KW-0217">Developmental protein</keyword>
<sequence>MWMYGHMDAATLWRFMAAHRRELATVRKEVGPAVAVEVDPPRLVLDVLSDLLGAEKGAAKPPSNTTKGPDLNDFRNFEDQYFSYCGQGRF</sequence>
<keyword evidence="3" id="KW-1185">Reference proteome</keyword>
<evidence type="ECO:0000313" key="3">
    <source>
        <dbReference type="Proteomes" id="UP000006038"/>
    </source>
</evidence>
<comment type="similarity">
    <text evidence="1">Belongs to the Frigida family.</text>
</comment>
<dbReference type="Pfam" id="PF07899">
    <property type="entry name" value="Frigida"/>
    <property type="match status" value="1"/>
</dbReference>
<evidence type="ECO:0000256" key="1">
    <source>
        <dbReference type="RuleBase" id="RU364012"/>
    </source>
</evidence>
<dbReference type="GO" id="GO:0030154">
    <property type="term" value="P:cell differentiation"/>
    <property type="evidence" value="ECO:0007669"/>
    <property type="project" value="UniProtKB-KW"/>
</dbReference>
<dbReference type="GO" id="GO:0009908">
    <property type="term" value="P:flower development"/>
    <property type="evidence" value="ECO:0007669"/>
    <property type="project" value="UniProtKB-KW"/>
</dbReference>
<dbReference type="HOGENOM" id="CLU_2444393_0_0_1"/>
<dbReference type="InterPro" id="IPR012474">
    <property type="entry name" value="Frigida"/>
</dbReference>
<keyword evidence="1" id="KW-0221">Differentiation</keyword>
<dbReference type="EnsemblPlants" id="OB05G17800.1">
    <property type="protein sequence ID" value="OB05G17800.1"/>
    <property type="gene ID" value="OB05G17800"/>
</dbReference>
<evidence type="ECO:0000313" key="2">
    <source>
        <dbReference type="EnsemblPlants" id="OB05G17800.1"/>
    </source>
</evidence>
<protein>
    <recommendedName>
        <fullName evidence="1">FRIGIDA-like protein</fullName>
    </recommendedName>
</protein>
<organism evidence="2">
    <name type="scientific">Oryza brachyantha</name>
    <name type="common">malo sina</name>
    <dbReference type="NCBI Taxonomy" id="4533"/>
    <lineage>
        <taxon>Eukaryota</taxon>
        <taxon>Viridiplantae</taxon>
        <taxon>Streptophyta</taxon>
        <taxon>Embryophyta</taxon>
        <taxon>Tracheophyta</taxon>
        <taxon>Spermatophyta</taxon>
        <taxon>Magnoliopsida</taxon>
        <taxon>Liliopsida</taxon>
        <taxon>Poales</taxon>
        <taxon>Poaceae</taxon>
        <taxon>BOP clade</taxon>
        <taxon>Oryzoideae</taxon>
        <taxon>Oryzeae</taxon>
        <taxon>Oryzinae</taxon>
        <taxon>Oryza</taxon>
    </lineage>
</organism>
<proteinExistence type="inferred from homology"/>
<accession>J3M5A6</accession>
<reference evidence="2" key="1">
    <citation type="journal article" date="2013" name="Nat. Commun.">
        <title>Whole-genome sequencing of Oryza brachyantha reveals mechanisms underlying Oryza genome evolution.</title>
        <authorList>
            <person name="Chen J."/>
            <person name="Huang Q."/>
            <person name="Gao D."/>
            <person name="Wang J."/>
            <person name="Lang Y."/>
            <person name="Liu T."/>
            <person name="Li B."/>
            <person name="Bai Z."/>
            <person name="Luis Goicoechea J."/>
            <person name="Liang C."/>
            <person name="Chen C."/>
            <person name="Zhang W."/>
            <person name="Sun S."/>
            <person name="Liao Y."/>
            <person name="Zhang X."/>
            <person name="Yang L."/>
            <person name="Song C."/>
            <person name="Wang M."/>
            <person name="Shi J."/>
            <person name="Liu G."/>
            <person name="Liu J."/>
            <person name="Zhou H."/>
            <person name="Zhou W."/>
            <person name="Yu Q."/>
            <person name="An N."/>
            <person name="Chen Y."/>
            <person name="Cai Q."/>
            <person name="Wang B."/>
            <person name="Liu B."/>
            <person name="Min J."/>
            <person name="Huang Y."/>
            <person name="Wu H."/>
            <person name="Li Z."/>
            <person name="Zhang Y."/>
            <person name="Yin Y."/>
            <person name="Song W."/>
            <person name="Jiang J."/>
            <person name="Jackson S.A."/>
            <person name="Wing R.A."/>
            <person name="Wang J."/>
            <person name="Chen M."/>
        </authorList>
    </citation>
    <scope>NUCLEOTIDE SEQUENCE [LARGE SCALE GENOMIC DNA]</scope>
    <source>
        <strain evidence="2">cv. IRGC 101232</strain>
    </source>
</reference>
<reference evidence="2" key="2">
    <citation type="submission" date="2013-04" db="UniProtKB">
        <authorList>
            <consortium name="EnsemblPlants"/>
        </authorList>
    </citation>
    <scope>IDENTIFICATION</scope>
</reference>
<keyword evidence="1" id="KW-0287">Flowering</keyword>